<reference evidence="2" key="1">
    <citation type="journal article" date="2014" name="Int. J. Syst. Evol. Microbiol.">
        <title>Complete genome sequence of Corynebacterium casei LMG S-19264T (=DSM 44701T), isolated from a smear-ripened cheese.</title>
        <authorList>
            <consortium name="US DOE Joint Genome Institute (JGI-PGF)"/>
            <person name="Walter F."/>
            <person name="Albersmeier A."/>
            <person name="Kalinowski J."/>
            <person name="Ruckert C."/>
        </authorList>
    </citation>
    <scope>NUCLEOTIDE SEQUENCE</scope>
    <source>
        <strain evidence="2">JCM 4646</strain>
    </source>
</reference>
<organism evidence="2 3">
    <name type="scientific">Kitasatospora indigofera</name>
    <dbReference type="NCBI Taxonomy" id="67307"/>
    <lineage>
        <taxon>Bacteria</taxon>
        <taxon>Bacillati</taxon>
        <taxon>Actinomycetota</taxon>
        <taxon>Actinomycetes</taxon>
        <taxon>Kitasatosporales</taxon>
        <taxon>Streptomycetaceae</taxon>
        <taxon>Kitasatospora</taxon>
    </lineage>
</organism>
<evidence type="ECO:0000313" key="3">
    <source>
        <dbReference type="Proteomes" id="UP000617734"/>
    </source>
</evidence>
<name>A0A919FK26_9ACTN</name>
<dbReference type="Proteomes" id="UP000617734">
    <property type="component" value="Unassembled WGS sequence"/>
</dbReference>
<feature type="region of interest" description="Disordered" evidence="1">
    <location>
        <begin position="25"/>
        <end position="85"/>
    </location>
</feature>
<evidence type="ECO:0000313" key="2">
    <source>
        <dbReference type="EMBL" id="GHH66839.1"/>
    </source>
</evidence>
<accession>A0A919FK26</accession>
<proteinExistence type="predicted"/>
<gene>
    <name evidence="2" type="ORF">GCM10018781_21240</name>
</gene>
<reference evidence="2" key="2">
    <citation type="submission" date="2020-09" db="EMBL/GenBank/DDBJ databases">
        <authorList>
            <person name="Sun Q."/>
            <person name="Ohkuma M."/>
        </authorList>
    </citation>
    <scope>NUCLEOTIDE SEQUENCE</scope>
    <source>
        <strain evidence="2">JCM 4646</strain>
    </source>
</reference>
<keyword evidence="3" id="KW-1185">Reference proteome</keyword>
<sequence length="85" mass="8801">MELASAARPPAAPLSVPAVRCHYAGRRTDQVTVRQVRPGPVRSPERAGQGGDLATGVQGKAGSAWPGRARPHAAMAPIATREKPA</sequence>
<protein>
    <submittedName>
        <fullName evidence="2">Uncharacterized protein</fullName>
    </submittedName>
</protein>
<evidence type="ECO:0000256" key="1">
    <source>
        <dbReference type="SAM" id="MobiDB-lite"/>
    </source>
</evidence>
<dbReference type="EMBL" id="BNBO01000008">
    <property type="protein sequence ID" value="GHH66839.1"/>
    <property type="molecule type" value="Genomic_DNA"/>
</dbReference>
<comment type="caution">
    <text evidence="2">The sequence shown here is derived from an EMBL/GenBank/DDBJ whole genome shotgun (WGS) entry which is preliminary data.</text>
</comment>
<dbReference type="AlphaFoldDB" id="A0A919FK26"/>